<dbReference type="AlphaFoldDB" id="A0A0F7SE85"/>
<dbReference type="InterPro" id="IPR046341">
    <property type="entry name" value="SET_dom_sf"/>
</dbReference>
<dbReference type="GO" id="GO:0008168">
    <property type="term" value="F:methyltransferase activity"/>
    <property type="evidence" value="ECO:0007669"/>
    <property type="project" value="UniProtKB-KW"/>
</dbReference>
<dbReference type="Pfam" id="PF00856">
    <property type="entry name" value="SET"/>
    <property type="match status" value="1"/>
</dbReference>
<keyword evidence="3" id="KW-0489">Methyltransferase</keyword>
<dbReference type="InterPro" id="IPR011990">
    <property type="entry name" value="TPR-like_helical_dom_sf"/>
</dbReference>
<sequence>MSKAFEYHQTSTEMVDFLRNLEDTRRAVAQEQTAVPEDPPPSDTFQSASSQNPLFTLYSPFQLFTPVDQLVETAEYIREKRIAMGKLVQTGHRDMKQTYAGKKHSSLCDIRKLNRIGLGDMSCRKVHVGSYLLCRIVSRPSRIVGVTFVIQDPAGLAETLAFYNAPIGMTPTGPDLDILFPLGSILAVREPYYKLSSAGAASIRVDSPTGLIWVDEGNALVRGVSWKKAPFWPEEIWREKPKKTAEQLKTTGNQLLSAGRLLAAEHTYSQGLALDPNHLALRLNRAAVRIRLKQFRSALVDTDHVLTYHSTSIPEPLLEKALFRSATAQYALGQYSLANATYGSLLSQFPQSQEARNGIAAIATRLVEMKSGYYDWIELYKSSQTNPAVDVAEYAGPVKVGLSPGRGRGLFLTEDVKAGQLLILSKPFAAVYKTDLGPDQSLFSCNLHTNTIDIATQSYLTQPVLAHIKDDPSAYKAFSCLYAGPEFPLPPVFSALEVVQPRTQPSMQPVDIDISHVEAAISFNSFSPRRISPALEWNPDYGSLSPLSDTSPTGLYILPSVINHECLGNCSLTFWGNAMCIRPRAGLKKGQELTISYASRIDLDKRTAILKKHRIRCTCRLCQEDLRDSAMMQERRLGLVARMENLTKNEPNVKSLKLARGMMQELIETYSKDSNPFLRIDLWIPFHILADQLSYFARSLMYSPSMNQPSGGRHPANSPDYYANESIHFEKMALESCGVVLSPTPPVIRSTPLAREDPCVDSALHIAALYNFMNMRLEARWWVDGAVLMHSVNVGGGRKLFKLRFKSKIEACDVGSYLD</sequence>
<reference evidence="3" key="1">
    <citation type="submission" date="2014-08" db="EMBL/GenBank/DDBJ databases">
        <authorList>
            <person name="Sharma Rahul"/>
            <person name="Thines Marco"/>
        </authorList>
    </citation>
    <scope>NUCLEOTIDE SEQUENCE</scope>
</reference>
<evidence type="ECO:0000259" key="2">
    <source>
        <dbReference type="PROSITE" id="PS50280"/>
    </source>
</evidence>
<dbReference type="Gene3D" id="2.170.270.10">
    <property type="entry name" value="SET domain"/>
    <property type="match status" value="1"/>
</dbReference>
<feature type="domain" description="SET" evidence="2">
    <location>
        <begin position="396"/>
        <end position="598"/>
    </location>
</feature>
<dbReference type="Gene3D" id="1.25.40.10">
    <property type="entry name" value="Tetratricopeptide repeat domain"/>
    <property type="match status" value="1"/>
</dbReference>
<keyword evidence="3" id="KW-0808">Transferase</keyword>
<organism evidence="3">
    <name type="scientific">Phaffia rhodozyma</name>
    <name type="common">Yeast</name>
    <name type="synonym">Xanthophyllomyces dendrorhous</name>
    <dbReference type="NCBI Taxonomy" id="264483"/>
    <lineage>
        <taxon>Eukaryota</taxon>
        <taxon>Fungi</taxon>
        <taxon>Dikarya</taxon>
        <taxon>Basidiomycota</taxon>
        <taxon>Agaricomycotina</taxon>
        <taxon>Tremellomycetes</taxon>
        <taxon>Cystofilobasidiales</taxon>
        <taxon>Mrakiaceae</taxon>
        <taxon>Phaffia</taxon>
    </lineage>
</organism>
<dbReference type="Pfam" id="PF13174">
    <property type="entry name" value="TPR_6"/>
    <property type="match status" value="1"/>
</dbReference>
<dbReference type="PANTHER" id="PTHR47643">
    <property type="entry name" value="TPR DOMAIN PROTEIN (AFU_ORTHOLOGUE AFUA_5G12710)"/>
    <property type="match status" value="1"/>
</dbReference>
<dbReference type="InterPro" id="IPR053209">
    <property type="entry name" value="Gramillin-biosynth_MTr"/>
</dbReference>
<feature type="region of interest" description="Disordered" evidence="1">
    <location>
        <begin position="28"/>
        <end position="49"/>
    </location>
</feature>
<dbReference type="GO" id="GO:0032259">
    <property type="term" value="P:methylation"/>
    <property type="evidence" value="ECO:0007669"/>
    <property type="project" value="UniProtKB-KW"/>
</dbReference>
<dbReference type="InterPro" id="IPR001214">
    <property type="entry name" value="SET_dom"/>
</dbReference>
<protein>
    <submittedName>
        <fullName evidence="3">Predicted histone tail methylase containing SET domain</fullName>
    </submittedName>
</protein>
<evidence type="ECO:0000313" key="3">
    <source>
        <dbReference type="EMBL" id="CDZ96391.1"/>
    </source>
</evidence>
<dbReference type="EMBL" id="LN483144">
    <property type="protein sequence ID" value="CDZ96391.1"/>
    <property type="molecule type" value="Genomic_DNA"/>
</dbReference>
<dbReference type="PROSITE" id="PS50280">
    <property type="entry name" value="SET"/>
    <property type="match status" value="1"/>
</dbReference>
<dbReference type="SUPFAM" id="SSF48452">
    <property type="entry name" value="TPR-like"/>
    <property type="match status" value="1"/>
</dbReference>
<evidence type="ECO:0000256" key="1">
    <source>
        <dbReference type="SAM" id="MobiDB-lite"/>
    </source>
</evidence>
<dbReference type="PANTHER" id="PTHR47643:SF2">
    <property type="entry name" value="TPR DOMAIN PROTEIN (AFU_ORTHOLOGUE AFUA_5G12710)"/>
    <property type="match status" value="1"/>
</dbReference>
<dbReference type="SUPFAM" id="SSF82199">
    <property type="entry name" value="SET domain"/>
    <property type="match status" value="1"/>
</dbReference>
<dbReference type="InterPro" id="IPR019734">
    <property type="entry name" value="TPR_rpt"/>
</dbReference>
<proteinExistence type="predicted"/>
<name>A0A0F7SE85_PHARH</name>
<accession>A0A0F7SE85</accession>